<dbReference type="PANTHER" id="PTHR11937">
    <property type="entry name" value="ACTIN"/>
    <property type="match status" value="1"/>
</dbReference>
<dbReference type="Gene3D" id="3.30.420.40">
    <property type="match status" value="2"/>
</dbReference>
<keyword evidence="9" id="KW-1185">Reference proteome</keyword>
<dbReference type="GO" id="GO:0005200">
    <property type="term" value="F:structural constituent of cytoskeleton"/>
    <property type="evidence" value="ECO:0007669"/>
    <property type="project" value="EnsemblFungi"/>
</dbReference>
<comment type="subcellular location">
    <subcellularLocation>
        <location evidence="1">Cytoplasm</location>
        <location evidence="1">Cytoskeleton</location>
    </subcellularLocation>
</comment>
<evidence type="ECO:0000256" key="3">
    <source>
        <dbReference type="ARBA" id="ARBA00023212"/>
    </source>
</evidence>
<dbReference type="EMBL" id="CR382137">
    <property type="protein sequence ID" value="CAR65799.1"/>
    <property type="molecule type" value="Genomic_DNA"/>
</dbReference>
<dbReference type="VEuPathDB" id="FungiDB:DEHA2E09768g"/>
<dbReference type="Proteomes" id="UP000000599">
    <property type="component" value="Chromosome E"/>
</dbReference>
<dbReference type="GeneID" id="8998717"/>
<keyword evidence="2" id="KW-0963">Cytoplasm</keyword>
<sequence length="420" mass="46882">MESETLYNQPVVIDNGSGNLKAGFAGEDKPKAYASAIIGRPKYQKIMAGSLISSGDDKTGEDTFIGDIAQQNRGLLRLSYPIEHGIVNNWDDMEKLWYHTYTQDLKTNAEEHPLLITEAPLNPRINRDKMCQILFESFNVPCIYVSIQAVLSLYASGRTTGVVIDSGDGVSHIVPVYEGFALPTSIKRMDIAGRDITENLSFNLRRMTGISLQSSSELEIVRLIKEKCCYISKDPTKDETLYSSSAYNHYLNTNSQNIKESDLFASYKLPDGHTIQLGAERFRSTEILFNPQLIGDESPGLHELASLAIAKTDLDLRPVLYQNLVLSGGNTLLKNFGDRLLVELKNQQSQQAGSYGIWNTSSNTNNYDTKMKIKIHAPPERKYSTWIGGSILAGLSTFKKMWVTASEYAEDPEIIHKKCM</sequence>
<dbReference type="HOGENOM" id="CLU_027965_0_2_1"/>
<evidence type="ECO:0000256" key="2">
    <source>
        <dbReference type="ARBA" id="ARBA00022490"/>
    </source>
</evidence>
<dbReference type="STRING" id="284592.B5RTY7"/>
<dbReference type="PRINTS" id="PR00190">
    <property type="entry name" value="ACTIN"/>
</dbReference>
<dbReference type="Pfam" id="PF00022">
    <property type="entry name" value="Actin"/>
    <property type="match status" value="1"/>
</dbReference>
<proteinExistence type="inferred from homology"/>
<gene>
    <name evidence="8" type="ordered locus">DEHA2E09768g</name>
</gene>
<dbReference type="FunFam" id="3.30.420.40:FF:000018">
    <property type="entry name" value="Actin-like protein (Centractin)"/>
    <property type="match status" value="1"/>
</dbReference>
<dbReference type="InterPro" id="IPR043129">
    <property type="entry name" value="ATPase_NBD"/>
</dbReference>
<evidence type="ECO:0000313" key="8">
    <source>
        <dbReference type="EMBL" id="CAR65799.1"/>
    </source>
</evidence>
<comment type="similarity">
    <text evidence="4">Belongs to the actin family. ARP1 subfamily.</text>
</comment>
<keyword evidence="3" id="KW-0206">Cytoskeleton</keyword>
<dbReference type="FunFam" id="3.90.640.10:FF:000007">
    <property type="entry name" value="Actin like 7B"/>
    <property type="match status" value="1"/>
</dbReference>
<evidence type="ECO:0000313" key="9">
    <source>
        <dbReference type="Proteomes" id="UP000000599"/>
    </source>
</evidence>
<dbReference type="CDD" id="cd10216">
    <property type="entry name" value="ASKHA_NBD_Arp1"/>
    <property type="match status" value="1"/>
</dbReference>
<dbReference type="OrthoDB" id="5132116at2759"/>
<dbReference type="PROSITE" id="PS01132">
    <property type="entry name" value="ACTINS_ACT_LIKE"/>
    <property type="match status" value="1"/>
</dbReference>
<dbReference type="OMA" id="YTTWTGG"/>
<evidence type="ECO:0000256" key="5">
    <source>
        <dbReference type="ARBA" id="ARBA00073387"/>
    </source>
</evidence>
<dbReference type="GO" id="GO:0005869">
    <property type="term" value="C:dynactin complex"/>
    <property type="evidence" value="ECO:0007669"/>
    <property type="project" value="EnsemblFungi"/>
</dbReference>
<dbReference type="SUPFAM" id="SSF53067">
    <property type="entry name" value="Actin-like ATPase domain"/>
    <property type="match status" value="2"/>
</dbReference>
<accession>B5RTY7</accession>
<dbReference type="InParanoid" id="B5RTY7"/>
<protein>
    <recommendedName>
        <fullName evidence="5">Centractin</fullName>
    </recommendedName>
    <alternativeName>
        <fullName evidence="6">Actin-like protein</fullName>
    </alternativeName>
    <alternativeName>
        <fullName evidence="7">Actin-related protein 1</fullName>
    </alternativeName>
</protein>
<dbReference type="eggNOG" id="KOG0676">
    <property type="taxonomic scope" value="Eukaryota"/>
</dbReference>
<dbReference type="GO" id="GO:0031578">
    <property type="term" value="P:mitotic spindle orientation checkpoint signaling"/>
    <property type="evidence" value="ECO:0007669"/>
    <property type="project" value="EnsemblFungi"/>
</dbReference>
<dbReference type="Gene3D" id="3.90.640.10">
    <property type="entry name" value="Actin, Chain A, domain 4"/>
    <property type="match status" value="1"/>
</dbReference>
<dbReference type="InterPro" id="IPR020902">
    <property type="entry name" value="Actin/actin-like_CS"/>
</dbReference>
<dbReference type="RefSeq" id="XP_002770456.1">
    <property type="nucleotide sequence ID" value="XM_002770410.1"/>
</dbReference>
<evidence type="ECO:0000256" key="7">
    <source>
        <dbReference type="ARBA" id="ARBA00083222"/>
    </source>
</evidence>
<dbReference type="InterPro" id="IPR004000">
    <property type="entry name" value="Actin"/>
</dbReference>
<dbReference type="GO" id="GO:0007097">
    <property type="term" value="P:nuclear migration"/>
    <property type="evidence" value="ECO:0007669"/>
    <property type="project" value="EnsemblFungi"/>
</dbReference>
<reference evidence="8 9" key="1">
    <citation type="journal article" date="2004" name="Nature">
        <title>Genome evolution in yeasts.</title>
        <authorList>
            <consortium name="Genolevures"/>
            <person name="Dujon B."/>
            <person name="Sherman D."/>
            <person name="Fischer G."/>
            <person name="Durrens P."/>
            <person name="Casaregola S."/>
            <person name="Lafontaine I."/>
            <person name="de Montigny J."/>
            <person name="Marck C."/>
            <person name="Neuveglise C."/>
            <person name="Talla E."/>
            <person name="Goffard N."/>
            <person name="Frangeul L."/>
            <person name="Aigle M."/>
            <person name="Anthouard V."/>
            <person name="Babour A."/>
            <person name="Barbe V."/>
            <person name="Barnay S."/>
            <person name="Blanchin S."/>
            <person name="Beckerich J.M."/>
            <person name="Beyne E."/>
            <person name="Bleykasten C."/>
            <person name="Boisrame A."/>
            <person name="Boyer J."/>
            <person name="Cattolico L."/>
            <person name="Confanioleri F."/>
            <person name="de Daruvar A."/>
            <person name="Despons L."/>
            <person name="Fabre E."/>
            <person name="Fairhead C."/>
            <person name="Ferry-Dumazet H."/>
            <person name="Groppi A."/>
            <person name="Hantraye F."/>
            <person name="Hennequin C."/>
            <person name="Jauniaux N."/>
            <person name="Joyet P."/>
            <person name="Kachouri R."/>
            <person name="Kerrest A."/>
            <person name="Koszul R."/>
            <person name="Lemaire M."/>
            <person name="Lesur I."/>
            <person name="Ma L."/>
            <person name="Muller H."/>
            <person name="Nicaud J.M."/>
            <person name="Nikolski M."/>
            <person name="Oztas S."/>
            <person name="Ozier-Kalogeropoulos O."/>
            <person name="Pellenz S."/>
            <person name="Potier S."/>
            <person name="Richard G.F."/>
            <person name="Straub M.L."/>
            <person name="Suleau A."/>
            <person name="Swennene D."/>
            <person name="Tekaia F."/>
            <person name="Wesolowski-Louvel M."/>
            <person name="Westhof E."/>
            <person name="Wirth B."/>
            <person name="Zeniou-Meyer M."/>
            <person name="Zivanovic I."/>
            <person name="Bolotin-Fukuhara M."/>
            <person name="Thierry A."/>
            <person name="Bouchier C."/>
            <person name="Caudron B."/>
            <person name="Scarpelli C."/>
            <person name="Gaillardin C."/>
            <person name="Weissenbach J."/>
            <person name="Wincker P."/>
            <person name="Souciet J.L."/>
        </authorList>
    </citation>
    <scope>NUCLEOTIDE SEQUENCE [LARGE SCALE GENOMIC DNA]</scope>
    <source>
        <strain evidence="9">ATCC 36239 / CBS 767 / BCRC 21394 / JCM 1990 / NBRC 0083 / IGC 2968</strain>
    </source>
</reference>
<evidence type="ECO:0000256" key="4">
    <source>
        <dbReference type="ARBA" id="ARBA00038483"/>
    </source>
</evidence>
<name>B5RTY7_DEBHA</name>
<organism evidence="8 9">
    <name type="scientific">Debaryomyces hansenii (strain ATCC 36239 / CBS 767 / BCRC 21394 / JCM 1990 / NBRC 0083 / IGC 2968)</name>
    <name type="common">Yeast</name>
    <name type="synonym">Torulaspora hansenii</name>
    <dbReference type="NCBI Taxonomy" id="284592"/>
    <lineage>
        <taxon>Eukaryota</taxon>
        <taxon>Fungi</taxon>
        <taxon>Dikarya</taxon>
        <taxon>Ascomycota</taxon>
        <taxon>Saccharomycotina</taxon>
        <taxon>Pichiomycetes</taxon>
        <taxon>Debaryomycetaceae</taxon>
        <taxon>Debaryomyces</taxon>
    </lineage>
</organism>
<dbReference type="AlphaFoldDB" id="B5RTY7"/>
<dbReference type="KEGG" id="dha:DEHA2E09768g"/>
<evidence type="ECO:0000256" key="1">
    <source>
        <dbReference type="ARBA" id="ARBA00004245"/>
    </source>
</evidence>
<evidence type="ECO:0000256" key="6">
    <source>
        <dbReference type="ARBA" id="ARBA00076361"/>
    </source>
</evidence>
<dbReference type="GO" id="GO:0000132">
    <property type="term" value="P:establishment of mitotic spindle orientation"/>
    <property type="evidence" value="ECO:0007669"/>
    <property type="project" value="EnsemblFungi"/>
</dbReference>
<dbReference type="SMART" id="SM00268">
    <property type="entry name" value="ACTIN"/>
    <property type="match status" value="1"/>
</dbReference>